<feature type="region of interest" description="Disordered" evidence="1">
    <location>
        <begin position="113"/>
        <end position="247"/>
    </location>
</feature>
<reference evidence="2" key="1">
    <citation type="journal article" date="2009" name="PLoS Genet.">
        <title>Sequencing, mapping, and analysis of 27,455 maize full-length cDNAs.</title>
        <authorList>
            <person name="Soderlund C."/>
            <person name="Descour A."/>
            <person name="Kudrna D."/>
            <person name="Bomhoff M."/>
            <person name="Boyd L."/>
            <person name="Currie J."/>
            <person name="Angelova A."/>
            <person name="Collura K."/>
            <person name="Wissotski M."/>
            <person name="Ashley E."/>
            <person name="Morrow D."/>
            <person name="Fernandes J."/>
            <person name="Walbot V."/>
            <person name="Yu Y."/>
        </authorList>
    </citation>
    <scope>NUCLEOTIDE SEQUENCE</scope>
    <source>
        <strain evidence="2">B73</strain>
    </source>
</reference>
<dbReference type="AlphaFoldDB" id="C4J9J7"/>
<evidence type="ECO:0000256" key="1">
    <source>
        <dbReference type="SAM" id="MobiDB-lite"/>
    </source>
</evidence>
<dbReference type="EMBL" id="BT087494">
    <property type="protein sequence ID" value="ACR37847.1"/>
    <property type="molecule type" value="mRNA"/>
</dbReference>
<accession>C4J9J7</accession>
<organism evidence="2">
    <name type="scientific">Zea mays</name>
    <name type="common">Maize</name>
    <dbReference type="NCBI Taxonomy" id="4577"/>
    <lineage>
        <taxon>Eukaryota</taxon>
        <taxon>Viridiplantae</taxon>
        <taxon>Streptophyta</taxon>
        <taxon>Embryophyta</taxon>
        <taxon>Tracheophyta</taxon>
        <taxon>Spermatophyta</taxon>
        <taxon>Magnoliopsida</taxon>
        <taxon>Liliopsida</taxon>
        <taxon>Poales</taxon>
        <taxon>Poaceae</taxon>
        <taxon>PACMAD clade</taxon>
        <taxon>Panicoideae</taxon>
        <taxon>Andropogonodae</taxon>
        <taxon>Andropogoneae</taxon>
        <taxon>Tripsacinae</taxon>
        <taxon>Zea</taxon>
    </lineage>
</organism>
<sequence length="353" mass="38834">MHNNNQISTQLIQLALEQDMHASRAVHRRPWSDGLDAALARRPHRLLQLLQLGQHRGRARGQYGHGQLVLVGGEGQLHLRLQLLCHGCGGRRRRQDDHGRRLALPVAAVEHHLDAPEEEAAHVRERDVGVLGEEAVQEPGDGAEGEEEGEGEGHELGTLRPDHNEDDAQGGDEDGHGEGEADAAEHPDAVRLRDEHDGDDGDEREGGHVEEEEGGERPQPGAPRRVDEVEEDVGGLHHAPEGVDGQQRAGVGLHQRVQDPQRAAEQSHHIRHRAEPLRRLLPVHAEERRPRMPKTEAHGCSMEKRPPAIATVTRTGKPKPYTLVCLCSSLSLAGERSETNFAPTPLHSCPCMR</sequence>
<reference evidence="2" key="2">
    <citation type="submission" date="2012-06" db="EMBL/GenBank/DDBJ databases">
        <authorList>
            <person name="Yu Y."/>
            <person name="Currie J."/>
            <person name="Lomeli R."/>
            <person name="Angelova A."/>
            <person name="Collura K."/>
            <person name="Wissotski M."/>
            <person name="Campos D."/>
            <person name="Kudrna D."/>
            <person name="Golser W."/>
            <person name="Ashely E."/>
            <person name="Descour A."/>
            <person name="Fernandes J."/>
            <person name="Soderlund C."/>
            <person name="Walbot V."/>
        </authorList>
    </citation>
    <scope>NUCLEOTIDE SEQUENCE</scope>
    <source>
        <strain evidence="2">B73</strain>
    </source>
</reference>
<feature type="compositionally biased region" description="Basic and acidic residues" evidence="1">
    <location>
        <begin position="151"/>
        <end position="163"/>
    </location>
</feature>
<evidence type="ECO:0000313" key="2">
    <source>
        <dbReference type="EMBL" id="ACR37847.1"/>
    </source>
</evidence>
<protein>
    <submittedName>
        <fullName evidence="2">Uncharacterized protein</fullName>
    </submittedName>
</protein>
<feature type="compositionally biased region" description="Basic and acidic residues" evidence="1">
    <location>
        <begin position="173"/>
        <end position="196"/>
    </location>
</feature>
<feature type="compositionally biased region" description="Basic and acidic residues" evidence="1">
    <location>
        <begin position="113"/>
        <end position="128"/>
    </location>
</feature>
<proteinExistence type="evidence at transcript level"/>
<feature type="compositionally biased region" description="Acidic residues" evidence="1">
    <location>
        <begin position="141"/>
        <end position="150"/>
    </location>
</feature>
<name>C4J9J7_MAIZE</name>